<keyword evidence="5" id="KW-1185">Reference proteome</keyword>
<dbReference type="InterPro" id="IPR036156">
    <property type="entry name" value="Beta-gal/glucu_dom_sf"/>
</dbReference>
<dbReference type="GO" id="GO:0016787">
    <property type="term" value="F:hydrolase activity"/>
    <property type="evidence" value="ECO:0007669"/>
    <property type="project" value="UniProtKB-KW"/>
</dbReference>
<evidence type="ECO:0000256" key="1">
    <source>
        <dbReference type="ARBA" id="ARBA00022801"/>
    </source>
</evidence>
<dbReference type="SUPFAM" id="SSF51445">
    <property type="entry name" value="(Trans)glycosidases"/>
    <property type="match status" value="1"/>
</dbReference>
<protein>
    <submittedName>
        <fullName evidence="4">Glycoside hydrolase family 2 protein</fullName>
    </submittedName>
</protein>
<organism evidence="4 5">
    <name type="scientific">Roseibium salinum</name>
    <dbReference type="NCBI Taxonomy" id="1604349"/>
    <lineage>
        <taxon>Bacteria</taxon>
        <taxon>Pseudomonadati</taxon>
        <taxon>Pseudomonadota</taxon>
        <taxon>Alphaproteobacteria</taxon>
        <taxon>Hyphomicrobiales</taxon>
        <taxon>Stappiaceae</taxon>
        <taxon>Roseibium</taxon>
    </lineage>
</organism>
<dbReference type="PANTHER" id="PTHR43730">
    <property type="entry name" value="BETA-MANNOSIDASE"/>
    <property type="match status" value="1"/>
</dbReference>
<dbReference type="Pfam" id="PF22666">
    <property type="entry name" value="Glyco_hydro_2_N2"/>
    <property type="match status" value="1"/>
</dbReference>
<comment type="caution">
    <text evidence="4">The sequence shown here is derived from an EMBL/GenBank/DDBJ whole genome shotgun (WGS) entry which is preliminary data.</text>
</comment>
<evidence type="ECO:0000256" key="2">
    <source>
        <dbReference type="ARBA" id="ARBA00023295"/>
    </source>
</evidence>
<dbReference type="SUPFAM" id="SSF49785">
    <property type="entry name" value="Galactose-binding domain-like"/>
    <property type="match status" value="1"/>
</dbReference>
<dbReference type="Proteomes" id="UP001300261">
    <property type="component" value="Unassembled WGS sequence"/>
</dbReference>
<name>A0ABT3R5B7_9HYPH</name>
<evidence type="ECO:0000259" key="3">
    <source>
        <dbReference type="Pfam" id="PF22666"/>
    </source>
</evidence>
<keyword evidence="1 4" id="KW-0378">Hydrolase</keyword>
<reference evidence="4 5" key="1">
    <citation type="journal article" date="2016" name="Int. J. Syst. Evol. Microbiol.">
        <title>Labrenzia salina sp. nov., isolated from the rhizosphere of the halophyte Arthrocnemum macrostachyum.</title>
        <authorList>
            <person name="Camacho M."/>
            <person name="Redondo-Gomez S."/>
            <person name="Rodriguez-Llorente I."/>
            <person name="Rohde M."/>
            <person name="Sproer C."/>
            <person name="Schumann P."/>
            <person name="Klenk H.P."/>
            <person name="Montero-Calasanz M.D.C."/>
        </authorList>
    </citation>
    <scope>NUCLEOTIDE SEQUENCE [LARGE SCALE GENOMIC DNA]</scope>
    <source>
        <strain evidence="4 5">DSM 29163</strain>
    </source>
</reference>
<proteinExistence type="predicted"/>
<dbReference type="EMBL" id="JAPEVI010000003">
    <property type="protein sequence ID" value="MCX2724241.1"/>
    <property type="molecule type" value="Genomic_DNA"/>
</dbReference>
<keyword evidence="2" id="KW-0326">Glycosidase</keyword>
<gene>
    <name evidence="4" type="ORF">ON753_17980</name>
</gene>
<accession>A0ABT3R5B7</accession>
<dbReference type="Gene3D" id="2.60.120.260">
    <property type="entry name" value="Galactose-binding domain-like"/>
    <property type="match status" value="1"/>
</dbReference>
<dbReference type="RefSeq" id="WP_265964098.1">
    <property type="nucleotide sequence ID" value="NZ_JAPEVI010000003.1"/>
</dbReference>
<dbReference type="PANTHER" id="PTHR43730:SF1">
    <property type="entry name" value="BETA-MANNOSIDASE"/>
    <property type="match status" value="1"/>
</dbReference>
<dbReference type="InterPro" id="IPR008979">
    <property type="entry name" value="Galactose-bd-like_sf"/>
</dbReference>
<evidence type="ECO:0000313" key="5">
    <source>
        <dbReference type="Proteomes" id="UP001300261"/>
    </source>
</evidence>
<feature type="domain" description="Beta-mannosidase-like galactose-binding" evidence="3">
    <location>
        <begin position="31"/>
        <end position="173"/>
    </location>
</feature>
<dbReference type="InterPro" id="IPR050887">
    <property type="entry name" value="Beta-mannosidase_GH2"/>
</dbReference>
<dbReference type="InterPro" id="IPR054593">
    <property type="entry name" value="Beta-mannosidase-like_N2"/>
</dbReference>
<dbReference type="InterPro" id="IPR017853">
    <property type="entry name" value="GH"/>
</dbReference>
<dbReference type="SUPFAM" id="SSF49303">
    <property type="entry name" value="beta-Galactosidase/glucuronidase domain"/>
    <property type="match status" value="2"/>
</dbReference>
<evidence type="ECO:0000313" key="4">
    <source>
        <dbReference type="EMBL" id="MCX2724241.1"/>
    </source>
</evidence>
<sequence length="819" mass="89402">MIDLTAADWTLALSEPGAVETPEAADGLSGRVPARVPGTAAGALAAAGRYDPDNPQPLHDKDVWFEASFGAEPGRYRLDLEGLATIAEVYLNGAPVLESRNMFRKYNVEVELAAHNRLQICFRALEPHLNAKGPRARWKPQLATSQGLRLIRTTVLGHMPGWCPEIHAVGPYRPIRLEKASSPRMKNKRILADLAPDGSATLTVSAALENISATPVLTSAGVSAEMARQDGGTFAATLRPGNITPWMPHTHGDPALYDVRIKAGEHEFDLGKTGFRRIEADPGEDGKGFGLQVNGVPVFCRGAVWTNADLLGLSGDRETYRPLLEAARDAGMNMLRIGGTMLYESRAFFKLCDELGLLVWQDFQFANYDYPVKDEGFVEEVRAEIRDQLTDSQGCPSLAVLCGGSEIYQQGAMMGLPEERWKGPLCEEILPELAARFRPDIPYVPNAPCGGVLPFSPNEGVAHYYGVGAYLRPLEDARRANVRFAAECLAFSNIPDQRSLDEGLAVKPGHDPRWKARVPRDRGAGWDFEDVRDHYLKTLYGVDPAALRYADPDRYLDLGRAVTGEVMEQTFAEWRRKASPCRGALVWTFQDLALGAGWGLIDAHGRPKPAYYALKRAFRPLQVTVSDEGTNGLAIHVINDLPNKKAVTLTLTCLKDGHVPVVSGETDLVLDPHSAHELNAAQLIGAFFDITYAYRFGPPSHDVTVVRLVDKETGEILAEATQFANPADFGRCPLNVDARINDALPNGGIELTLQSAHVLRGVHLHCADHCPSDNWFSLTPAAARVVTLTPLPKSQVSKANTPEVVISALNCVSRITLKT</sequence>
<dbReference type="Gene3D" id="3.20.20.80">
    <property type="entry name" value="Glycosidases"/>
    <property type="match status" value="1"/>
</dbReference>